<proteinExistence type="predicted"/>
<gene>
    <name evidence="3" type="ORF">B0T25DRAFT_494974</name>
</gene>
<keyword evidence="2" id="KW-0812">Transmembrane</keyword>
<keyword evidence="4" id="KW-1185">Reference proteome</keyword>
<name>A0AAJ0HQT8_9PEZI</name>
<keyword evidence="2" id="KW-1133">Transmembrane helix</keyword>
<keyword evidence="2" id="KW-0472">Membrane</keyword>
<dbReference type="Pfam" id="PF11915">
    <property type="entry name" value="DUF3433"/>
    <property type="match status" value="2"/>
</dbReference>
<evidence type="ECO:0000256" key="2">
    <source>
        <dbReference type="SAM" id="Phobius"/>
    </source>
</evidence>
<dbReference type="EMBL" id="JAUIQD010000002">
    <property type="protein sequence ID" value="KAK3359473.1"/>
    <property type="molecule type" value="Genomic_DNA"/>
</dbReference>
<dbReference type="PANTHER" id="PTHR37544">
    <property type="entry name" value="SPRAY-RELATED"/>
    <property type="match status" value="1"/>
</dbReference>
<reference evidence="3" key="2">
    <citation type="submission" date="2023-06" db="EMBL/GenBank/DDBJ databases">
        <authorList>
            <consortium name="Lawrence Berkeley National Laboratory"/>
            <person name="Haridas S."/>
            <person name="Hensen N."/>
            <person name="Bonometti L."/>
            <person name="Westerberg I."/>
            <person name="Brannstrom I.O."/>
            <person name="Guillou S."/>
            <person name="Cros-Aarteil S."/>
            <person name="Calhoun S."/>
            <person name="Kuo A."/>
            <person name="Mondo S."/>
            <person name="Pangilinan J."/>
            <person name="Riley R."/>
            <person name="Labutti K."/>
            <person name="Andreopoulos B."/>
            <person name="Lipzen A."/>
            <person name="Chen C."/>
            <person name="Yanf M."/>
            <person name="Daum C."/>
            <person name="Ng V."/>
            <person name="Clum A."/>
            <person name="Steindorff A."/>
            <person name="Ohm R."/>
            <person name="Martin F."/>
            <person name="Silar P."/>
            <person name="Natvig D."/>
            <person name="Lalanne C."/>
            <person name="Gautier V."/>
            <person name="Ament-Velasquez S.L."/>
            <person name="Kruys A."/>
            <person name="Hutchinson M.I."/>
            <person name="Powell A.J."/>
            <person name="Barry K."/>
            <person name="Miller A.N."/>
            <person name="Grigoriev I.V."/>
            <person name="Debuchy R."/>
            <person name="Gladieux P."/>
            <person name="Thoren M.H."/>
            <person name="Johannesson H."/>
        </authorList>
    </citation>
    <scope>NUCLEOTIDE SEQUENCE</scope>
    <source>
        <strain evidence="3">CBS 955.72</strain>
    </source>
</reference>
<organism evidence="3 4">
    <name type="scientific">Lasiosphaeria hispida</name>
    <dbReference type="NCBI Taxonomy" id="260671"/>
    <lineage>
        <taxon>Eukaryota</taxon>
        <taxon>Fungi</taxon>
        <taxon>Dikarya</taxon>
        <taxon>Ascomycota</taxon>
        <taxon>Pezizomycotina</taxon>
        <taxon>Sordariomycetes</taxon>
        <taxon>Sordariomycetidae</taxon>
        <taxon>Sordariales</taxon>
        <taxon>Lasiosphaeriaceae</taxon>
        <taxon>Lasiosphaeria</taxon>
    </lineage>
</organism>
<evidence type="ECO:0000313" key="4">
    <source>
        <dbReference type="Proteomes" id="UP001275084"/>
    </source>
</evidence>
<feature type="transmembrane region" description="Helical" evidence="2">
    <location>
        <begin position="230"/>
        <end position="253"/>
    </location>
</feature>
<dbReference type="InterPro" id="IPR021840">
    <property type="entry name" value="DUF3433"/>
</dbReference>
<feature type="compositionally biased region" description="Polar residues" evidence="1">
    <location>
        <begin position="340"/>
        <end position="351"/>
    </location>
</feature>
<feature type="region of interest" description="Disordered" evidence="1">
    <location>
        <begin position="335"/>
        <end position="356"/>
    </location>
</feature>
<reference evidence="3" key="1">
    <citation type="journal article" date="2023" name="Mol. Phylogenet. Evol.">
        <title>Genome-scale phylogeny and comparative genomics of the fungal order Sordariales.</title>
        <authorList>
            <person name="Hensen N."/>
            <person name="Bonometti L."/>
            <person name="Westerberg I."/>
            <person name="Brannstrom I.O."/>
            <person name="Guillou S."/>
            <person name="Cros-Aarteil S."/>
            <person name="Calhoun S."/>
            <person name="Haridas S."/>
            <person name="Kuo A."/>
            <person name="Mondo S."/>
            <person name="Pangilinan J."/>
            <person name="Riley R."/>
            <person name="LaButti K."/>
            <person name="Andreopoulos B."/>
            <person name="Lipzen A."/>
            <person name="Chen C."/>
            <person name="Yan M."/>
            <person name="Daum C."/>
            <person name="Ng V."/>
            <person name="Clum A."/>
            <person name="Steindorff A."/>
            <person name="Ohm R.A."/>
            <person name="Martin F."/>
            <person name="Silar P."/>
            <person name="Natvig D.O."/>
            <person name="Lalanne C."/>
            <person name="Gautier V."/>
            <person name="Ament-Velasquez S.L."/>
            <person name="Kruys A."/>
            <person name="Hutchinson M.I."/>
            <person name="Powell A.J."/>
            <person name="Barry K."/>
            <person name="Miller A.N."/>
            <person name="Grigoriev I.V."/>
            <person name="Debuchy R."/>
            <person name="Gladieux P."/>
            <person name="Hiltunen Thoren M."/>
            <person name="Johannesson H."/>
        </authorList>
    </citation>
    <scope>NUCLEOTIDE SEQUENCE</scope>
    <source>
        <strain evidence="3">CBS 955.72</strain>
    </source>
</reference>
<feature type="transmembrane region" description="Helical" evidence="2">
    <location>
        <begin position="514"/>
        <end position="536"/>
    </location>
</feature>
<feature type="transmembrane region" description="Helical" evidence="2">
    <location>
        <begin position="479"/>
        <end position="502"/>
    </location>
</feature>
<feature type="transmembrane region" description="Helical" evidence="2">
    <location>
        <begin position="376"/>
        <end position="395"/>
    </location>
</feature>
<dbReference type="PANTHER" id="PTHR37544:SF3">
    <property type="entry name" value="SPRAY"/>
    <property type="match status" value="1"/>
</dbReference>
<sequence length="610" mass="66805">MPTKTLTYTVRKPSFTGGPVLTTMTLYNSDGSETATITTMLPLETVRSTLTDYTGGTIGTLTYGTAHITLTDSNGVPTSTMTVSNFAPVATEIRAEPRPEDSNYFHPVSPKEYLTINFLPVLLALPVSILAQIANSDLRALLPFNSLTRPNGAMAAHSLFMPNGGLEGFVNSIHLMFKFREPISFLGDLILVISAFATSLSSEAVGIKMYGSCTEEDSNGCFMGLAAFKAPSRALEVLLVCLLASIVILGVLLTRWKTGVSSNPQSIAATASLAQDLETRRLFQSLGVGEGMGSSIRDSEIVERLKCQRFFLGHIQETDAKDRWHDYGVTTQEVPPPPTAFTSRRTGSWRSKTGLRKTGSWPKIKRRLSRQPTADWMVLGAVLFLCGLLALILYYETTQLDSPFEDFMKDQGFGVRVVFTGLGVVISLFWDFYFARVSSMEPYRLLYYHSLPAKTSVLVQPHTTVFTGLAGALLRCEGFVTMVSFSAVLANVTPILLSAVPFNHSQTWRTHVATAWAAVGCLGFMVLVLVYGAIFVRYPYLPVDPASLGGRIYYLCDSAMLGEFRGMSVLSGKEVSARIDLKRKYRFGMMSGASGERRVGVDYADDDDQD</sequence>
<feature type="transmembrane region" description="Helical" evidence="2">
    <location>
        <begin position="113"/>
        <end position="134"/>
    </location>
</feature>
<evidence type="ECO:0000256" key="1">
    <source>
        <dbReference type="SAM" id="MobiDB-lite"/>
    </source>
</evidence>
<evidence type="ECO:0000313" key="3">
    <source>
        <dbReference type="EMBL" id="KAK3359473.1"/>
    </source>
</evidence>
<comment type="caution">
    <text evidence="3">The sequence shown here is derived from an EMBL/GenBank/DDBJ whole genome shotgun (WGS) entry which is preliminary data.</text>
</comment>
<protein>
    <submittedName>
        <fullName evidence="3">Uncharacterized protein</fullName>
    </submittedName>
</protein>
<feature type="transmembrane region" description="Helical" evidence="2">
    <location>
        <begin position="415"/>
        <end position="434"/>
    </location>
</feature>
<accession>A0AAJ0HQT8</accession>
<dbReference type="AlphaFoldDB" id="A0AAJ0HQT8"/>
<dbReference type="Proteomes" id="UP001275084">
    <property type="component" value="Unassembled WGS sequence"/>
</dbReference>